<dbReference type="InterPro" id="IPR014729">
    <property type="entry name" value="Rossmann-like_a/b/a_fold"/>
</dbReference>
<evidence type="ECO:0000256" key="5">
    <source>
        <dbReference type="ARBA" id="ARBA00022917"/>
    </source>
</evidence>
<dbReference type="Gene3D" id="3.40.50.620">
    <property type="entry name" value="HUPs"/>
    <property type="match status" value="1"/>
</dbReference>
<evidence type="ECO:0000256" key="7">
    <source>
        <dbReference type="ARBA" id="ARBA00029936"/>
    </source>
</evidence>
<dbReference type="PANTHER" id="PTHR11946">
    <property type="entry name" value="VALYL-TRNA SYNTHETASES"/>
    <property type="match status" value="1"/>
</dbReference>
<dbReference type="GO" id="GO:0006438">
    <property type="term" value="P:valyl-tRNA aminoacylation"/>
    <property type="evidence" value="ECO:0007669"/>
    <property type="project" value="InterPro"/>
</dbReference>
<dbReference type="EC" id="6.1.1.9" evidence="1"/>
<dbReference type="Pfam" id="PF00133">
    <property type="entry name" value="tRNA-synt_1"/>
    <property type="match status" value="1"/>
</dbReference>
<keyword evidence="6" id="KW-0030">Aminoacyl-tRNA synthetase</keyword>
<feature type="coiled-coil region" evidence="9">
    <location>
        <begin position="196"/>
        <end position="223"/>
    </location>
</feature>
<sequence length="279" mass="32105">FSTLGWPDESASDYQKFYPTTVMETGYDILFFWVARMIMMGLELTGKIPFETVYLHGLVRDEQNRKMSKSLGNVLDPLDLIAKYGTDALRMALIVGSTPGQDLAVGESKIKGYRNFTNKIWNASRFVSLRVTEGDLQSGELGDARITDLDIDEKLLTSADKKILNQHEEIKKSVTAHIDKFQFSLAGEELYKYFWHEFCDQYIEEAKKQLEDKENKKAIENTKKILIKILSESLVIMHPYLPFITEAVWQELREFTPDLAESIMISNWPKQITLEITNV</sequence>
<dbReference type="InterPro" id="IPR002300">
    <property type="entry name" value="aa-tRNA-synth_Ia"/>
</dbReference>
<proteinExistence type="predicted"/>
<reference evidence="13" key="1">
    <citation type="submission" date="2017-09" db="EMBL/GenBank/DDBJ databases">
        <title>Depth-based differentiation of microbial function through sediment-hosted aquifers and enrichment of novel symbionts in the deep terrestrial subsurface.</title>
        <authorList>
            <person name="Probst A.J."/>
            <person name="Ladd B."/>
            <person name="Jarett J.K."/>
            <person name="Geller-Mcgrath D.E."/>
            <person name="Sieber C.M.K."/>
            <person name="Emerson J.B."/>
            <person name="Anantharaman K."/>
            <person name="Thomas B.C."/>
            <person name="Malmstrom R."/>
            <person name="Stieglmeier M."/>
            <person name="Klingl A."/>
            <person name="Woyke T."/>
            <person name="Ryan C.M."/>
            <person name="Banfield J.F."/>
        </authorList>
    </citation>
    <scope>NUCLEOTIDE SEQUENCE [LARGE SCALE GENOMIC DNA]</scope>
</reference>
<evidence type="ECO:0000256" key="4">
    <source>
        <dbReference type="ARBA" id="ARBA00022840"/>
    </source>
</evidence>
<dbReference type="AlphaFoldDB" id="A0A2M6YC82"/>
<gene>
    <name evidence="12" type="ORF">COT12_01725</name>
</gene>
<dbReference type="SUPFAM" id="SSF52374">
    <property type="entry name" value="Nucleotidylyl transferase"/>
    <property type="match status" value="1"/>
</dbReference>
<dbReference type="PANTHER" id="PTHR11946:SF93">
    <property type="entry name" value="VALINE--TRNA LIGASE, CHLOROPLASTIC_MITOCHONDRIAL 2"/>
    <property type="match status" value="1"/>
</dbReference>
<protein>
    <recommendedName>
        <fullName evidence="1">valine--tRNA ligase</fullName>
        <ecNumber evidence="1">6.1.1.9</ecNumber>
    </recommendedName>
    <alternativeName>
        <fullName evidence="7">Valyl-tRNA synthetase</fullName>
    </alternativeName>
</protein>
<dbReference type="Pfam" id="PF08264">
    <property type="entry name" value="Anticodon_1"/>
    <property type="match status" value="1"/>
</dbReference>
<keyword evidence="2 12" id="KW-0436">Ligase</keyword>
<evidence type="ECO:0000313" key="12">
    <source>
        <dbReference type="EMBL" id="PIU24305.1"/>
    </source>
</evidence>
<name>A0A2M6YC82_9BACT</name>
<evidence type="ECO:0000256" key="1">
    <source>
        <dbReference type="ARBA" id="ARBA00013169"/>
    </source>
</evidence>
<comment type="caution">
    <text evidence="12">The sequence shown here is derived from an EMBL/GenBank/DDBJ whole genome shotgun (WGS) entry which is preliminary data.</text>
</comment>
<evidence type="ECO:0000256" key="2">
    <source>
        <dbReference type="ARBA" id="ARBA00022598"/>
    </source>
</evidence>
<comment type="catalytic activity">
    <reaction evidence="8">
        <text>tRNA(Val) + L-valine + ATP = L-valyl-tRNA(Val) + AMP + diphosphate</text>
        <dbReference type="Rhea" id="RHEA:10704"/>
        <dbReference type="Rhea" id="RHEA-COMP:9672"/>
        <dbReference type="Rhea" id="RHEA-COMP:9708"/>
        <dbReference type="ChEBI" id="CHEBI:30616"/>
        <dbReference type="ChEBI" id="CHEBI:33019"/>
        <dbReference type="ChEBI" id="CHEBI:57762"/>
        <dbReference type="ChEBI" id="CHEBI:78442"/>
        <dbReference type="ChEBI" id="CHEBI:78537"/>
        <dbReference type="ChEBI" id="CHEBI:456215"/>
        <dbReference type="EC" id="6.1.1.9"/>
    </reaction>
</comment>
<keyword evidence="5" id="KW-0648">Protein biosynthesis</keyword>
<feature type="domain" description="Methionyl/Valyl/Leucyl/Isoleucyl-tRNA synthetase anticodon-binding" evidence="11">
    <location>
        <begin position="160"/>
        <end position="272"/>
    </location>
</feature>
<keyword evidence="9" id="KW-0175">Coiled coil</keyword>
<feature type="non-terminal residue" evidence="12">
    <location>
        <position position="1"/>
    </location>
</feature>
<dbReference type="EMBL" id="PEXI01000054">
    <property type="protein sequence ID" value="PIU24305.1"/>
    <property type="molecule type" value="Genomic_DNA"/>
</dbReference>
<dbReference type="Proteomes" id="UP000229896">
    <property type="component" value="Unassembled WGS sequence"/>
</dbReference>
<keyword evidence="3" id="KW-0547">Nucleotide-binding</keyword>
<evidence type="ECO:0000259" key="11">
    <source>
        <dbReference type="Pfam" id="PF08264"/>
    </source>
</evidence>
<dbReference type="Gene3D" id="1.10.730.10">
    <property type="entry name" value="Isoleucyl-tRNA Synthetase, Domain 1"/>
    <property type="match status" value="1"/>
</dbReference>
<dbReference type="GO" id="GO:0005524">
    <property type="term" value="F:ATP binding"/>
    <property type="evidence" value="ECO:0007669"/>
    <property type="project" value="UniProtKB-KW"/>
</dbReference>
<evidence type="ECO:0000256" key="9">
    <source>
        <dbReference type="SAM" id="Coils"/>
    </source>
</evidence>
<dbReference type="SUPFAM" id="SSF47323">
    <property type="entry name" value="Anticodon-binding domain of a subclass of class I aminoacyl-tRNA synthetases"/>
    <property type="match status" value="1"/>
</dbReference>
<dbReference type="InterPro" id="IPR009080">
    <property type="entry name" value="tRNAsynth_Ia_anticodon-bd"/>
</dbReference>
<keyword evidence="4" id="KW-0067">ATP-binding</keyword>
<evidence type="ECO:0000256" key="6">
    <source>
        <dbReference type="ARBA" id="ARBA00023146"/>
    </source>
</evidence>
<dbReference type="GO" id="GO:0005829">
    <property type="term" value="C:cytosol"/>
    <property type="evidence" value="ECO:0007669"/>
    <property type="project" value="TreeGrafter"/>
</dbReference>
<evidence type="ECO:0000256" key="3">
    <source>
        <dbReference type="ARBA" id="ARBA00022741"/>
    </source>
</evidence>
<dbReference type="CDD" id="cd07962">
    <property type="entry name" value="Anticodon_Ia_Val"/>
    <property type="match status" value="1"/>
</dbReference>
<dbReference type="InterPro" id="IPR033705">
    <property type="entry name" value="Anticodon_Ia_Val"/>
</dbReference>
<feature type="domain" description="Aminoacyl-tRNA synthetase class Ia" evidence="10">
    <location>
        <begin position="1"/>
        <end position="104"/>
    </location>
</feature>
<dbReference type="InterPro" id="IPR002303">
    <property type="entry name" value="Valyl-tRNA_ligase"/>
</dbReference>
<evidence type="ECO:0000313" key="13">
    <source>
        <dbReference type="Proteomes" id="UP000229896"/>
    </source>
</evidence>
<organism evidence="12 13">
    <name type="scientific">Candidatus Berkelbacteria bacterium CG08_land_8_20_14_0_20_39_8</name>
    <dbReference type="NCBI Taxonomy" id="1974511"/>
    <lineage>
        <taxon>Bacteria</taxon>
        <taxon>Candidatus Berkelbacteria</taxon>
    </lineage>
</organism>
<accession>A0A2M6YC82</accession>
<dbReference type="InterPro" id="IPR013155">
    <property type="entry name" value="M/V/L/I-tRNA-synth_anticd-bd"/>
</dbReference>
<evidence type="ECO:0000256" key="8">
    <source>
        <dbReference type="ARBA" id="ARBA00047552"/>
    </source>
</evidence>
<evidence type="ECO:0000259" key="10">
    <source>
        <dbReference type="Pfam" id="PF00133"/>
    </source>
</evidence>
<dbReference type="GO" id="GO:0004832">
    <property type="term" value="F:valine-tRNA ligase activity"/>
    <property type="evidence" value="ECO:0007669"/>
    <property type="project" value="UniProtKB-EC"/>
</dbReference>